<gene>
    <name evidence="3" type="ORF">GXW78_22145</name>
</gene>
<evidence type="ECO:0000313" key="4">
    <source>
        <dbReference type="Proteomes" id="UP000698752"/>
    </source>
</evidence>
<accession>A0ABS5EMW7</accession>
<dbReference type="PANTHER" id="PTHR31793:SF37">
    <property type="entry name" value="ACYL-COA THIOESTER HYDROLASE YBGC"/>
    <property type="match status" value="1"/>
</dbReference>
<dbReference type="Pfam" id="PF13279">
    <property type="entry name" value="4HBT_2"/>
    <property type="match status" value="1"/>
</dbReference>
<dbReference type="InterPro" id="IPR050563">
    <property type="entry name" value="4-hydroxybenzoyl-CoA_TE"/>
</dbReference>
<dbReference type="PANTHER" id="PTHR31793">
    <property type="entry name" value="4-HYDROXYBENZOYL-COA THIOESTERASE FAMILY MEMBER"/>
    <property type="match status" value="1"/>
</dbReference>
<evidence type="ECO:0000256" key="2">
    <source>
        <dbReference type="ARBA" id="ARBA00022801"/>
    </source>
</evidence>
<comment type="similarity">
    <text evidence="1">Belongs to the 4-hydroxybenzoyl-CoA thioesterase family.</text>
</comment>
<dbReference type="SUPFAM" id="SSF54637">
    <property type="entry name" value="Thioesterase/thiol ester dehydrase-isomerase"/>
    <property type="match status" value="1"/>
</dbReference>
<dbReference type="EC" id="3.1.2.-" evidence="3"/>
<dbReference type="NCBIfam" id="TIGR00051">
    <property type="entry name" value="YbgC/FadM family acyl-CoA thioesterase"/>
    <property type="match status" value="1"/>
</dbReference>
<organism evidence="3 4">
    <name type="scientific">Neoroseomonas terrae</name>
    <dbReference type="NCBI Taxonomy" id="424799"/>
    <lineage>
        <taxon>Bacteria</taxon>
        <taxon>Pseudomonadati</taxon>
        <taxon>Pseudomonadota</taxon>
        <taxon>Alphaproteobacteria</taxon>
        <taxon>Acetobacterales</taxon>
        <taxon>Acetobacteraceae</taxon>
        <taxon>Neoroseomonas</taxon>
    </lineage>
</organism>
<dbReference type="EMBL" id="JAAEDI010000027">
    <property type="protein sequence ID" value="MBR0652374.1"/>
    <property type="molecule type" value="Genomic_DNA"/>
</dbReference>
<dbReference type="GO" id="GO:0016787">
    <property type="term" value="F:hydrolase activity"/>
    <property type="evidence" value="ECO:0007669"/>
    <property type="project" value="UniProtKB-KW"/>
</dbReference>
<protein>
    <submittedName>
        <fullName evidence="3">YbgC/FadM family acyl-CoA thioesterase</fullName>
        <ecNumber evidence="3">3.1.2.-</ecNumber>
    </submittedName>
</protein>
<sequence length="181" mass="19662">MASPRAGAASLDGGAARPVAGHGCVSDLAPKTDDRVHRYNLRVYFEDTDAGGMAYHARYLHWAERARTESLRDIGLPHQFMIERHNAMLVVRRIEVEYWRPARLDDPVVVETAILRVTGAQILLSQTVRAAAGGEDGAPGERLAGLKVGLVCVGQRSLKPVPLPEPWRSVLRDLVVPAAAG</sequence>
<name>A0ABS5EMW7_9PROT</name>
<dbReference type="InterPro" id="IPR006684">
    <property type="entry name" value="YbgC/YbaW"/>
</dbReference>
<dbReference type="Proteomes" id="UP000698752">
    <property type="component" value="Unassembled WGS sequence"/>
</dbReference>
<dbReference type="PIRSF" id="PIRSF003230">
    <property type="entry name" value="YbgC"/>
    <property type="match status" value="1"/>
</dbReference>
<comment type="caution">
    <text evidence="3">The sequence shown here is derived from an EMBL/GenBank/DDBJ whole genome shotgun (WGS) entry which is preliminary data.</text>
</comment>
<evidence type="ECO:0000256" key="1">
    <source>
        <dbReference type="ARBA" id="ARBA00005953"/>
    </source>
</evidence>
<dbReference type="Gene3D" id="3.10.129.10">
    <property type="entry name" value="Hotdog Thioesterase"/>
    <property type="match status" value="1"/>
</dbReference>
<evidence type="ECO:0000313" key="3">
    <source>
        <dbReference type="EMBL" id="MBR0652374.1"/>
    </source>
</evidence>
<keyword evidence="4" id="KW-1185">Reference proteome</keyword>
<dbReference type="InterPro" id="IPR029069">
    <property type="entry name" value="HotDog_dom_sf"/>
</dbReference>
<keyword evidence="2 3" id="KW-0378">Hydrolase</keyword>
<proteinExistence type="inferred from homology"/>
<reference evidence="4" key="1">
    <citation type="journal article" date="2021" name="Syst. Appl. Microbiol.">
        <title>Roseomonas hellenica sp. nov., isolated from roots of wild-growing Alkanna tinctoria.</title>
        <authorList>
            <person name="Rat A."/>
            <person name="Naranjo H.D."/>
            <person name="Lebbe L."/>
            <person name="Cnockaert M."/>
            <person name="Krigas N."/>
            <person name="Grigoriadou K."/>
            <person name="Maloupa E."/>
            <person name="Willems A."/>
        </authorList>
    </citation>
    <scope>NUCLEOTIDE SEQUENCE [LARGE SCALE GENOMIC DNA]</scope>
    <source>
        <strain evidence="4">LMG 31159</strain>
    </source>
</reference>
<dbReference type="CDD" id="cd00586">
    <property type="entry name" value="4HBT"/>
    <property type="match status" value="1"/>
</dbReference>